<feature type="transmembrane region" description="Helical" evidence="6">
    <location>
        <begin position="139"/>
        <end position="158"/>
    </location>
</feature>
<evidence type="ECO:0000313" key="9">
    <source>
        <dbReference type="Proteomes" id="UP000486602"/>
    </source>
</evidence>
<dbReference type="Proteomes" id="UP000486602">
    <property type="component" value="Unassembled WGS sequence"/>
</dbReference>
<name>A0A7K3WUI7_9FLAO</name>
<evidence type="ECO:0000313" key="8">
    <source>
        <dbReference type="EMBL" id="NEN24325.1"/>
    </source>
</evidence>
<dbReference type="PANTHER" id="PTHR30294:SF29">
    <property type="entry name" value="MULTIDRUG ABC TRANSPORTER PERMEASE YBHS-RELATED"/>
    <property type="match status" value="1"/>
</dbReference>
<evidence type="ECO:0000256" key="6">
    <source>
        <dbReference type="SAM" id="Phobius"/>
    </source>
</evidence>
<keyword evidence="5 6" id="KW-0472">Membrane</keyword>
<keyword evidence="4 6" id="KW-1133">Transmembrane helix</keyword>
<dbReference type="AlphaFoldDB" id="A0A7K3WUI7"/>
<evidence type="ECO:0000256" key="2">
    <source>
        <dbReference type="ARBA" id="ARBA00022475"/>
    </source>
</evidence>
<comment type="subcellular location">
    <subcellularLocation>
        <location evidence="1">Cell membrane</location>
        <topology evidence="1">Multi-pass membrane protein</topology>
    </subcellularLocation>
</comment>
<dbReference type="PANTHER" id="PTHR30294">
    <property type="entry name" value="MEMBRANE COMPONENT OF ABC TRANSPORTER YHHJ-RELATED"/>
    <property type="match status" value="1"/>
</dbReference>
<dbReference type="RefSeq" id="WP_163285719.1">
    <property type="nucleotide sequence ID" value="NZ_JAAGVY010000024.1"/>
</dbReference>
<dbReference type="InterPro" id="IPR051449">
    <property type="entry name" value="ABC-2_transporter_component"/>
</dbReference>
<sequence>MWALLLKEIRSFLSSVIGYVVMAVFLLLTGLFMWAFPGNLQVLDQGYATLDTLFYVAPWVFMFLVPAVTMRSFSEEKRTGTIELLFTRPLTDFQVILAKYFAGVVLVLLALLPTLIYYYSVYNLGNPVGNIDQGGTIGSYIGLLFLAAGFTAIGIFASSISDNQVVAFILALFLCFVCYSGLEQIASFDLLGSLDRFVQELGIAEHYDSMSRGVIDTRDVVYFISLSGIFIVLTKAVLQSRKWS</sequence>
<keyword evidence="9" id="KW-1185">Reference proteome</keyword>
<feature type="transmembrane region" description="Helical" evidence="6">
    <location>
        <begin position="165"/>
        <end position="182"/>
    </location>
</feature>
<evidence type="ECO:0000256" key="4">
    <source>
        <dbReference type="ARBA" id="ARBA00022989"/>
    </source>
</evidence>
<evidence type="ECO:0000259" key="7">
    <source>
        <dbReference type="Pfam" id="PF12698"/>
    </source>
</evidence>
<dbReference type="NCBIfam" id="TIGR03518">
    <property type="entry name" value="ABC_perm_GldF"/>
    <property type="match status" value="1"/>
</dbReference>
<keyword evidence="3 6" id="KW-0812">Transmembrane</keyword>
<protein>
    <submittedName>
        <fullName evidence="8">Gliding motility-associated ABC transporter permease subunit GldF</fullName>
    </submittedName>
</protein>
<dbReference type="InterPro" id="IPR013525">
    <property type="entry name" value="ABC2_TM"/>
</dbReference>
<dbReference type="Pfam" id="PF12698">
    <property type="entry name" value="ABC2_membrane_3"/>
    <property type="match status" value="1"/>
</dbReference>
<dbReference type="GO" id="GO:0140359">
    <property type="term" value="F:ABC-type transporter activity"/>
    <property type="evidence" value="ECO:0007669"/>
    <property type="project" value="InterPro"/>
</dbReference>
<feature type="transmembrane region" description="Helical" evidence="6">
    <location>
        <begin position="56"/>
        <end position="74"/>
    </location>
</feature>
<feature type="transmembrane region" description="Helical" evidence="6">
    <location>
        <begin position="220"/>
        <end position="238"/>
    </location>
</feature>
<gene>
    <name evidence="8" type="primary">gldF</name>
    <name evidence="8" type="ORF">G3O08_12500</name>
</gene>
<dbReference type="GO" id="GO:0005886">
    <property type="term" value="C:plasma membrane"/>
    <property type="evidence" value="ECO:0007669"/>
    <property type="project" value="UniProtKB-SubCell"/>
</dbReference>
<feature type="transmembrane region" description="Helical" evidence="6">
    <location>
        <begin position="12"/>
        <end position="36"/>
    </location>
</feature>
<organism evidence="8 9">
    <name type="scientific">Cryomorpha ignava</name>
    <dbReference type="NCBI Taxonomy" id="101383"/>
    <lineage>
        <taxon>Bacteria</taxon>
        <taxon>Pseudomonadati</taxon>
        <taxon>Bacteroidota</taxon>
        <taxon>Flavobacteriia</taxon>
        <taxon>Flavobacteriales</taxon>
        <taxon>Cryomorphaceae</taxon>
        <taxon>Cryomorpha</taxon>
    </lineage>
</organism>
<evidence type="ECO:0000256" key="5">
    <source>
        <dbReference type="ARBA" id="ARBA00023136"/>
    </source>
</evidence>
<feature type="domain" description="ABC-2 type transporter transmembrane" evidence="7">
    <location>
        <begin position="50"/>
        <end position="179"/>
    </location>
</feature>
<keyword evidence="2" id="KW-1003">Cell membrane</keyword>
<proteinExistence type="predicted"/>
<accession>A0A7K3WUI7</accession>
<feature type="transmembrane region" description="Helical" evidence="6">
    <location>
        <begin position="95"/>
        <end position="119"/>
    </location>
</feature>
<comment type="caution">
    <text evidence="8">The sequence shown here is derived from an EMBL/GenBank/DDBJ whole genome shotgun (WGS) entry which is preliminary data.</text>
</comment>
<dbReference type="InterPro" id="IPR019860">
    <property type="entry name" value="Motility-assoc_ABC_perm_GldF"/>
</dbReference>
<evidence type="ECO:0000256" key="3">
    <source>
        <dbReference type="ARBA" id="ARBA00022692"/>
    </source>
</evidence>
<reference evidence="8 9" key="1">
    <citation type="submission" date="2020-02" db="EMBL/GenBank/DDBJ databases">
        <title>Out from the shadows clarifying the taxonomy of the family Cryomorphaceae and related taxa by utilizing the GTDB taxonomic framework.</title>
        <authorList>
            <person name="Bowman J.P."/>
        </authorList>
    </citation>
    <scope>NUCLEOTIDE SEQUENCE [LARGE SCALE GENOMIC DNA]</scope>
    <source>
        <strain evidence="8 9">QSSC 1-22</strain>
    </source>
</reference>
<dbReference type="EMBL" id="JAAGVY010000024">
    <property type="protein sequence ID" value="NEN24325.1"/>
    <property type="molecule type" value="Genomic_DNA"/>
</dbReference>
<evidence type="ECO:0000256" key="1">
    <source>
        <dbReference type="ARBA" id="ARBA00004651"/>
    </source>
</evidence>